<dbReference type="HOGENOM" id="CLU_856493_0_0_1"/>
<dbReference type="KEGG" id="gtt:GUITHDRAFT_116638"/>
<reference evidence="4" key="2">
    <citation type="submission" date="2012-11" db="EMBL/GenBank/DDBJ databases">
        <authorList>
            <person name="Kuo A."/>
            <person name="Curtis B.A."/>
            <person name="Tanifuji G."/>
            <person name="Burki F."/>
            <person name="Gruber A."/>
            <person name="Irimia M."/>
            <person name="Maruyama S."/>
            <person name="Arias M.C."/>
            <person name="Ball S.G."/>
            <person name="Gile G.H."/>
            <person name="Hirakawa Y."/>
            <person name="Hopkins J.F."/>
            <person name="Rensing S.A."/>
            <person name="Schmutz J."/>
            <person name="Symeonidi A."/>
            <person name="Elias M."/>
            <person name="Eveleigh R.J."/>
            <person name="Herman E.K."/>
            <person name="Klute M.J."/>
            <person name="Nakayama T."/>
            <person name="Obornik M."/>
            <person name="Reyes-Prieto A."/>
            <person name="Armbrust E.V."/>
            <person name="Aves S.J."/>
            <person name="Beiko R.G."/>
            <person name="Coutinho P."/>
            <person name="Dacks J.B."/>
            <person name="Durnford D.G."/>
            <person name="Fast N.M."/>
            <person name="Green B.R."/>
            <person name="Grisdale C."/>
            <person name="Hempe F."/>
            <person name="Henrissat B."/>
            <person name="Hoppner M.P."/>
            <person name="Ishida K.-I."/>
            <person name="Kim E."/>
            <person name="Koreny L."/>
            <person name="Kroth P.G."/>
            <person name="Liu Y."/>
            <person name="Malik S.-B."/>
            <person name="Maier U.G."/>
            <person name="McRose D."/>
            <person name="Mock T."/>
            <person name="Neilson J.A."/>
            <person name="Onodera N.T."/>
            <person name="Poole A.M."/>
            <person name="Pritham E.J."/>
            <person name="Richards T.A."/>
            <person name="Rocap G."/>
            <person name="Roy S.W."/>
            <person name="Sarai C."/>
            <person name="Schaack S."/>
            <person name="Shirato S."/>
            <person name="Slamovits C.H."/>
            <person name="Spencer D.F."/>
            <person name="Suzuki S."/>
            <person name="Worden A.Z."/>
            <person name="Zauner S."/>
            <person name="Barry K."/>
            <person name="Bell C."/>
            <person name="Bharti A.K."/>
            <person name="Crow J.A."/>
            <person name="Grimwood J."/>
            <person name="Kramer R."/>
            <person name="Lindquist E."/>
            <person name="Lucas S."/>
            <person name="Salamov A."/>
            <person name="McFadden G.I."/>
            <person name="Lane C.E."/>
            <person name="Keeling P.J."/>
            <person name="Gray M.W."/>
            <person name="Grigoriev I.V."/>
            <person name="Archibald J.M."/>
        </authorList>
    </citation>
    <scope>NUCLEOTIDE SEQUENCE</scope>
    <source>
        <strain evidence="4">CCMP2712</strain>
    </source>
</reference>
<sequence length="325" mass="36386">MTATQLHAGRYVHDEDQRRRGEEETDARDRRGRGGTEGHGPQGREASQGSDLSISGDEVGGASFEVSPRSFIDLEAFANVGEQPLPSDAARVSKEEADAARAVGELKVSADKIIAFLLNENRSLSQQLVASQQHNQRLSVEREEAARALGSMSDKFGRSLRALEETLACLNNAFDFVDLERIGEYKETCGIVEHKSVQVDMLTEARGSASSRKEAVVLSPRYQDVDMILDKTRSFLEDFDKRTSELRSASSSPAKKVKKVKHQHAGEDWLERSFGSEGFMRESDIYPSFDSADHQSLPKRYTTNEMLIFRRFLKAKKDLMLHGWE</sequence>
<dbReference type="AlphaFoldDB" id="L1ILT8"/>
<feature type="region of interest" description="Disordered" evidence="1">
    <location>
        <begin position="1"/>
        <end position="61"/>
    </location>
</feature>
<dbReference type="RefSeq" id="XP_005824201.1">
    <property type="nucleotide sequence ID" value="XM_005824144.1"/>
</dbReference>
<keyword evidence="4" id="KW-1185">Reference proteome</keyword>
<organism evidence="2">
    <name type="scientific">Guillardia theta (strain CCMP2712)</name>
    <name type="common">Cryptophyte</name>
    <dbReference type="NCBI Taxonomy" id="905079"/>
    <lineage>
        <taxon>Eukaryota</taxon>
        <taxon>Cryptophyceae</taxon>
        <taxon>Pyrenomonadales</taxon>
        <taxon>Geminigeraceae</taxon>
        <taxon>Guillardia</taxon>
    </lineage>
</organism>
<evidence type="ECO:0000313" key="2">
    <source>
        <dbReference type="EMBL" id="EKX37221.1"/>
    </source>
</evidence>
<dbReference type="PaxDb" id="55529-EKX37221"/>
<proteinExistence type="predicted"/>
<dbReference type="Proteomes" id="UP000011087">
    <property type="component" value="Unassembled WGS sequence"/>
</dbReference>
<gene>
    <name evidence="2" type="ORF">GUITHDRAFT_116638</name>
</gene>
<dbReference type="GeneID" id="17293960"/>
<protein>
    <submittedName>
        <fullName evidence="2 3">Uncharacterized protein</fullName>
    </submittedName>
</protein>
<name>L1ILT8_GUITC</name>
<evidence type="ECO:0000256" key="1">
    <source>
        <dbReference type="SAM" id="MobiDB-lite"/>
    </source>
</evidence>
<reference evidence="3" key="3">
    <citation type="submission" date="2016-03" db="UniProtKB">
        <authorList>
            <consortium name="EnsemblProtists"/>
        </authorList>
    </citation>
    <scope>IDENTIFICATION</scope>
</reference>
<dbReference type="EnsemblProtists" id="EKX37221">
    <property type="protein sequence ID" value="EKX37221"/>
    <property type="gene ID" value="GUITHDRAFT_116638"/>
</dbReference>
<feature type="compositionally biased region" description="Basic and acidic residues" evidence="1">
    <location>
        <begin position="11"/>
        <end position="36"/>
    </location>
</feature>
<evidence type="ECO:0000313" key="4">
    <source>
        <dbReference type="Proteomes" id="UP000011087"/>
    </source>
</evidence>
<reference evidence="2 4" key="1">
    <citation type="journal article" date="2012" name="Nature">
        <title>Algal genomes reveal evolutionary mosaicism and the fate of nucleomorphs.</title>
        <authorList>
            <consortium name="DOE Joint Genome Institute"/>
            <person name="Curtis B.A."/>
            <person name="Tanifuji G."/>
            <person name="Burki F."/>
            <person name="Gruber A."/>
            <person name="Irimia M."/>
            <person name="Maruyama S."/>
            <person name="Arias M.C."/>
            <person name="Ball S.G."/>
            <person name="Gile G.H."/>
            <person name="Hirakawa Y."/>
            <person name="Hopkins J.F."/>
            <person name="Kuo A."/>
            <person name="Rensing S.A."/>
            <person name="Schmutz J."/>
            <person name="Symeonidi A."/>
            <person name="Elias M."/>
            <person name="Eveleigh R.J."/>
            <person name="Herman E.K."/>
            <person name="Klute M.J."/>
            <person name="Nakayama T."/>
            <person name="Obornik M."/>
            <person name="Reyes-Prieto A."/>
            <person name="Armbrust E.V."/>
            <person name="Aves S.J."/>
            <person name="Beiko R.G."/>
            <person name="Coutinho P."/>
            <person name="Dacks J.B."/>
            <person name="Durnford D.G."/>
            <person name="Fast N.M."/>
            <person name="Green B.R."/>
            <person name="Grisdale C.J."/>
            <person name="Hempel F."/>
            <person name="Henrissat B."/>
            <person name="Hoppner M.P."/>
            <person name="Ishida K."/>
            <person name="Kim E."/>
            <person name="Koreny L."/>
            <person name="Kroth P.G."/>
            <person name="Liu Y."/>
            <person name="Malik S.B."/>
            <person name="Maier U.G."/>
            <person name="McRose D."/>
            <person name="Mock T."/>
            <person name="Neilson J.A."/>
            <person name="Onodera N.T."/>
            <person name="Poole A.M."/>
            <person name="Pritham E.J."/>
            <person name="Richards T.A."/>
            <person name="Rocap G."/>
            <person name="Roy S.W."/>
            <person name="Sarai C."/>
            <person name="Schaack S."/>
            <person name="Shirato S."/>
            <person name="Slamovits C.H."/>
            <person name="Spencer D.F."/>
            <person name="Suzuki S."/>
            <person name="Worden A.Z."/>
            <person name="Zauner S."/>
            <person name="Barry K."/>
            <person name="Bell C."/>
            <person name="Bharti A.K."/>
            <person name="Crow J.A."/>
            <person name="Grimwood J."/>
            <person name="Kramer R."/>
            <person name="Lindquist E."/>
            <person name="Lucas S."/>
            <person name="Salamov A."/>
            <person name="McFadden G.I."/>
            <person name="Lane C.E."/>
            <person name="Keeling P.J."/>
            <person name="Gray M.W."/>
            <person name="Grigoriev I.V."/>
            <person name="Archibald J.M."/>
        </authorList>
    </citation>
    <scope>NUCLEOTIDE SEQUENCE</scope>
    <source>
        <strain evidence="2 4">CCMP2712</strain>
    </source>
</reference>
<evidence type="ECO:0000313" key="3">
    <source>
        <dbReference type="EnsemblProtists" id="EKX37221"/>
    </source>
</evidence>
<dbReference type="EMBL" id="JH993062">
    <property type="protein sequence ID" value="EKX37221.1"/>
    <property type="molecule type" value="Genomic_DNA"/>
</dbReference>
<accession>L1ILT8</accession>